<evidence type="ECO:0000256" key="4">
    <source>
        <dbReference type="ARBA" id="ARBA00032976"/>
    </source>
</evidence>
<dbReference type="PANTHER" id="PTHR43123:SF1">
    <property type="entry name" value="POLYSACCHARIDE DEACETYLASE-RELATED"/>
    <property type="match status" value="1"/>
</dbReference>
<dbReference type="GO" id="GO:0005975">
    <property type="term" value="P:carbohydrate metabolic process"/>
    <property type="evidence" value="ECO:0007669"/>
    <property type="project" value="InterPro"/>
</dbReference>
<dbReference type="SUPFAM" id="SSF88713">
    <property type="entry name" value="Glycoside hydrolase/deacetylase"/>
    <property type="match status" value="1"/>
</dbReference>
<keyword evidence="7" id="KW-1185">Reference proteome</keyword>
<organism evidence="6 7">
    <name type="scientific">Dankookia rubra</name>
    <dbReference type="NCBI Taxonomy" id="1442381"/>
    <lineage>
        <taxon>Bacteria</taxon>
        <taxon>Pseudomonadati</taxon>
        <taxon>Pseudomonadota</taxon>
        <taxon>Alphaproteobacteria</taxon>
        <taxon>Acetobacterales</taxon>
        <taxon>Roseomonadaceae</taxon>
        <taxon>Dankookia</taxon>
    </lineage>
</organism>
<dbReference type="Pfam" id="PF01522">
    <property type="entry name" value="Polysacc_deac_1"/>
    <property type="match status" value="1"/>
</dbReference>
<accession>A0A4R5QI35</accession>
<dbReference type="InterPro" id="IPR011330">
    <property type="entry name" value="Glyco_hydro/deAcase_b/a-brl"/>
</dbReference>
<gene>
    <name evidence="6" type="ORF">E2C06_11000</name>
</gene>
<evidence type="ECO:0000313" key="7">
    <source>
        <dbReference type="Proteomes" id="UP000295096"/>
    </source>
</evidence>
<comment type="similarity">
    <text evidence="2">Belongs to the polysaccharide deacetylase family.</text>
</comment>
<evidence type="ECO:0000259" key="5">
    <source>
        <dbReference type="PROSITE" id="PS51677"/>
    </source>
</evidence>
<dbReference type="PANTHER" id="PTHR43123">
    <property type="entry name" value="POLYSACCHARIDE DEACETYLASE-RELATED"/>
    <property type="match status" value="1"/>
</dbReference>
<dbReference type="AlphaFoldDB" id="A0A4R5QI35"/>
<dbReference type="OrthoDB" id="9787041at2"/>
<dbReference type="GO" id="GO:0016810">
    <property type="term" value="F:hydrolase activity, acting on carbon-nitrogen (but not peptide) bonds"/>
    <property type="evidence" value="ECO:0007669"/>
    <property type="project" value="InterPro"/>
</dbReference>
<name>A0A4R5QI35_9PROT</name>
<proteinExistence type="inferred from homology"/>
<dbReference type="PROSITE" id="PS51677">
    <property type="entry name" value="NODB"/>
    <property type="match status" value="1"/>
</dbReference>
<evidence type="ECO:0000313" key="6">
    <source>
        <dbReference type="EMBL" id="TDH62653.1"/>
    </source>
</evidence>
<sequence length="300" mass="32993">MRRDLMGYGLNPPRIAWPGGAKLAVSIVVNYEEGAEMALEAGDAENERIGEVISVVPPGRRDFGQEGIFSYGTRAGVGRFLEAFDRHGVKVTWFMCGRAVERTPDLARACIAAGHEAANHGWVWRPHADFASREAEEASLLRAGAAIEAATGERPVGFFCRGSESPWTRELLARHGYLYDSNAFDDDLPYWDREVAGGPLLVMPYALDCNDMKFFHPNGFVVPQHFVDYAEAAIDQLIEEGERGVPKLLNIGLHLRICGRPARFRAVEGILRVLAARGGKVWVARRKDIAAHAVADLPVA</sequence>
<evidence type="ECO:0000256" key="1">
    <source>
        <dbReference type="ARBA" id="ARBA00003236"/>
    </source>
</evidence>
<evidence type="ECO:0000256" key="2">
    <source>
        <dbReference type="ARBA" id="ARBA00010973"/>
    </source>
</evidence>
<comment type="caution">
    <text evidence="6">The sequence shown here is derived from an EMBL/GenBank/DDBJ whole genome shotgun (WGS) entry which is preliminary data.</text>
</comment>
<reference evidence="6 7" key="1">
    <citation type="journal article" date="2016" name="J. Microbiol.">
        <title>Dankookia rubra gen. nov., sp. nov., an alphaproteobacterium isolated from sediment of a shallow stream.</title>
        <authorList>
            <person name="Kim W.H."/>
            <person name="Kim D.H."/>
            <person name="Kang K."/>
            <person name="Ahn T.Y."/>
        </authorList>
    </citation>
    <scope>NUCLEOTIDE SEQUENCE [LARGE SCALE GENOMIC DNA]</scope>
    <source>
        <strain evidence="6 7">JCM30602</strain>
    </source>
</reference>
<dbReference type="Proteomes" id="UP000295096">
    <property type="component" value="Unassembled WGS sequence"/>
</dbReference>
<dbReference type="Gene3D" id="3.20.20.370">
    <property type="entry name" value="Glycoside hydrolase/deacetylase"/>
    <property type="match status" value="1"/>
</dbReference>
<dbReference type="RefSeq" id="WP_133288649.1">
    <property type="nucleotide sequence ID" value="NZ_SMSJ01000010.1"/>
</dbReference>
<dbReference type="EMBL" id="SMSJ01000010">
    <property type="protein sequence ID" value="TDH62653.1"/>
    <property type="molecule type" value="Genomic_DNA"/>
</dbReference>
<comment type="function">
    <text evidence="1">Is involved in generating a small heat-stable compound (Nod), an acylated oligomer of N-acetylglucosamine, that stimulates mitosis in various plant protoplasts.</text>
</comment>
<dbReference type="InterPro" id="IPR002509">
    <property type="entry name" value="NODB_dom"/>
</dbReference>
<evidence type="ECO:0000256" key="3">
    <source>
        <dbReference type="ARBA" id="ARBA00020071"/>
    </source>
</evidence>
<feature type="domain" description="NodB homology" evidence="5">
    <location>
        <begin position="61"/>
        <end position="284"/>
    </location>
</feature>
<protein>
    <recommendedName>
        <fullName evidence="3">Chitooligosaccharide deacetylase</fullName>
    </recommendedName>
    <alternativeName>
        <fullName evidence="4">Nodulation protein B</fullName>
    </alternativeName>
</protein>